<dbReference type="GO" id="GO:0008408">
    <property type="term" value="F:3'-5' exonuclease activity"/>
    <property type="evidence" value="ECO:0007669"/>
    <property type="project" value="InterPro"/>
</dbReference>
<dbReference type="GO" id="GO:0009360">
    <property type="term" value="C:DNA polymerase III complex"/>
    <property type="evidence" value="ECO:0007669"/>
    <property type="project" value="InterPro"/>
</dbReference>
<dbReference type="NCBIfam" id="TIGR00663">
    <property type="entry name" value="dnan"/>
    <property type="match status" value="1"/>
</dbReference>
<dbReference type="InterPro" id="IPR046938">
    <property type="entry name" value="DNA_clamp_sf"/>
</dbReference>
<organism evidence="12 13">
    <name type="scientific">Longimycelium tulufanense</name>
    <dbReference type="NCBI Taxonomy" id="907463"/>
    <lineage>
        <taxon>Bacteria</taxon>
        <taxon>Bacillati</taxon>
        <taxon>Actinomycetota</taxon>
        <taxon>Actinomycetes</taxon>
        <taxon>Pseudonocardiales</taxon>
        <taxon>Pseudonocardiaceae</taxon>
        <taxon>Longimycelium</taxon>
    </lineage>
</organism>
<dbReference type="SMART" id="SM00480">
    <property type="entry name" value="POL3Bc"/>
    <property type="match status" value="1"/>
</dbReference>
<evidence type="ECO:0000259" key="9">
    <source>
        <dbReference type="Pfam" id="PF00712"/>
    </source>
</evidence>
<evidence type="ECO:0000259" key="11">
    <source>
        <dbReference type="Pfam" id="PF02768"/>
    </source>
</evidence>
<sequence length="377" mass="39752">MLPPSVGDMDVTVPTAELAETAGNAVRVLSGRVVDPVLSGLLISAESDGFVLAGTDRERSFHARCPGVTRRGGRVLVPGRPFAETLRALAEPEVRLAVEGARLAVRTAGGRFALPLLDIDFHPGVDEPPQVVGTVAGSVLAAAVPPVAAAASSDETVPAFTGIRVRSEGERLVLVATDRYRLAVCSLPWEPRRGGLDVLVPAAVLAETARQVRGTSRVSLHHTAGDAERVALTWLESTVTSGVLASPFPDEAKFFSAEAECSVTVRADVLAASVRRVAPYAGPYSSITLEVGDGEVWVRGSDPSTGEAEERVEVGICGERVSRAYRATYLAEALNAYGEATIRFGMRGIRQGSIITAVDARPGGIELRYLVMPLVPR</sequence>
<evidence type="ECO:0000313" key="13">
    <source>
        <dbReference type="Proteomes" id="UP000637578"/>
    </source>
</evidence>
<dbReference type="GO" id="GO:0003887">
    <property type="term" value="F:DNA-directed DNA polymerase activity"/>
    <property type="evidence" value="ECO:0007669"/>
    <property type="project" value="UniProtKB-KW"/>
</dbReference>
<dbReference type="Gene3D" id="3.10.150.10">
    <property type="entry name" value="DNA Polymerase III, subunit A, domain 2"/>
    <property type="match status" value="3"/>
</dbReference>
<proteinExistence type="inferred from homology"/>
<dbReference type="AlphaFoldDB" id="A0A8J3CAH9"/>
<dbReference type="Pfam" id="PF00712">
    <property type="entry name" value="DNA_pol3_beta"/>
    <property type="match status" value="1"/>
</dbReference>
<evidence type="ECO:0000256" key="6">
    <source>
        <dbReference type="ARBA" id="ARBA00022705"/>
    </source>
</evidence>
<comment type="similarity">
    <text evidence="2">Belongs to the beta sliding clamp family.</text>
</comment>
<keyword evidence="7" id="KW-0239">DNA-directed DNA polymerase</keyword>
<evidence type="ECO:0000256" key="7">
    <source>
        <dbReference type="ARBA" id="ARBA00022932"/>
    </source>
</evidence>
<keyword evidence="5" id="KW-0548">Nucleotidyltransferase</keyword>
<dbReference type="InterPro" id="IPR001001">
    <property type="entry name" value="DNA_polIII_beta"/>
</dbReference>
<feature type="domain" description="DNA polymerase III beta sliding clamp N-terminal" evidence="9">
    <location>
        <begin position="9"/>
        <end position="123"/>
    </location>
</feature>
<reference evidence="12" key="1">
    <citation type="journal article" date="2014" name="Int. J. Syst. Evol. Microbiol.">
        <title>Complete genome sequence of Corynebacterium casei LMG S-19264T (=DSM 44701T), isolated from a smear-ripened cheese.</title>
        <authorList>
            <consortium name="US DOE Joint Genome Institute (JGI-PGF)"/>
            <person name="Walter F."/>
            <person name="Albersmeier A."/>
            <person name="Kalinowski J."/>
            <person name="Ruckert C."/>
        </authorList>
    </citation>
    <scope>NUCLEOTIDE SEQUENCE</scope>
    <source>
        <strain evidence="12">CGMCC 4.5737</strain>
    </source>
</reference>
<comment type="subcellular location">
    <subcellularLocation>
        <location evidence="1">Cytoplasm</location>
    </subcellularLocation>
</comment>
<dbReference type="GO" id="GO:0005737">
    <property type="term" value="C:cytoplasm"/>
    <property type="evidence" value="ECO:0007669"/>
    <property type="project" value="UniProtKB-SubCell"/>
</dbReference>
<dbReference type="PANTHER" id="PTHR30478">
    <property type="entry name" value="DNA POLYMERASE III SUBUNIT BETA"/>
    <property type="match status" value="1"/>
</dbReference>
<protein>
    <submittedName>
        <fullName evidence="12">DNA polymerase III subunit beta</fullName>
    </submittedName>
</protein>
<comment type="caution">
    <text evidence="12">The sequence shown here is derived from an EMBL/GenBank/DDBJ whole genome shotgun (WGS) entry which is preliminary data.</text>
</comment>
<gene>
    <name evidence="12" type="primary">dnaN</name>
    <name evidence="12" type="ORF">GCM10012275_40240</name>
</gene>
<dbReference type="InterPro" id="IPR022635">
    <property type="entry name" value="DNA_polIII_beta_C"/>
</dbReference>
<dbReference type="SUPFAM" id="SSF55979">
    <property type="entry name" value="DNA clamp"/>
    <property type="match status" value="3"/>
</dbReference>
<evidence type="ECO:0000313" key="12">
    <source>
        <dbReference type="EMBL" id="GGM65648.1"/>
    </source>
</evidence>
<evidence type="ECO:0000259" key="10">
    <source>
        <dbReference type="Pfam" id="PF02767"/>
    </source>
</evidence>
<keyword evidence="3" id="KW-0963">Cytoplasm</keyword>
<evidence type="ECO:0000256" key="2">
    <source>
        <dbReference type="ARBA" id="ARBA00010752"/>
    </source>
</evidence>
<evidence type="ECO:0000256" key="8">
    <source>
        <dbReference type="ARBA" id="ARBA00023125"/>
    </source>
</evidence>
<dbReference type="GO" id="GO:0006271">
    <property type="term" value="P:DNA strand elongation involved in DNA replication"/>
    <property type="evidence" value="ECO:0007669"/>
    <property type="project" value="TreeGrafter"/>
</dbReference>
<accession>A0A8J3CAH9</accession>
<dbReference type="Pfam" id="PF02768">
    <property type="entry name" value="DNA_pol3_beta_3"/>
    <property type="match status" value="1"/>
</dbReference>
<keyword evidence="8" id="KW-0238">DNA-binding</keyword>
<dbReference type="InterPro" id="IPR022634">
    <property type="entry name" value="DNA_polIII_beta_N"/>
</dbReference>
<keyword evidence="6" id="KW-0235">DNA replication</keyword>
<dbReference type="PANTHER" id="PTHR30478:SF0">
    <property type="entry name" value="BETA SLIDING CLAMP"/>
    <property type="match status" value="1"/>
</dbReference>
<dbReference type="EMBL" id="BMMK01000019">
    <property type="protein sequence ID" value="GGM65648.1"/>
    <property type="molecule type" value="Genomic_DNA"/>
</dbReference>
<feature type="domain" description="DNA polymerase III beta sliding clamp C-terminal" evidence="11">
    <location>
        <begin position="257"/>
        <end position="348"/>
    </location>
</feature>
<reference evidence="12" key="2">
    <citation type="submission" date="2020-09" db="EMBL/GenBank/DDBJ databases">
        <authorList>
            <person name="Sun Q."/>
            <person name="Zhou Y."/>
        </authorList>
    </citation>
    <scope>NUCLEOTIDE SEQUENCE</scope>
    <source>
        <strain evidence="12">CGMCC 4.5737</strain>
    </source>
</reference>
<keyword evidence="4" id="KW-0808">Transferase</keyword>
<evidence type="ECO:0000256" key="5">
    <source>
        <dbReference type="ARBA" id="ARBA00022695"/>
    </source>
</evidence>
<name>A0A8J3CAH9_9PSEU</name>
<dbReference type="CDD" id="cd00140">
    <property type="entry name" value="beta_clamp"/>
    <property type="match status" value="1"/>
</dbReference>
<dbReference type="InterPro" id="IPR022637">
    <property type="entry name" value="DNA_polIII_beta_cen"/>
</dbReference>
<keyword evidence="13" id="KW-1185">Reference proteome</keyword>
<dbReference type="Proteomes" id="UP000637578">
    <property type="component" value="Unassembled WGS sequence"/>
</dbReference>
<dbReference type="GO" id="GO:0003677">
    <property type="term" value="F:DNA binding"/>
    <property type="evidence" value="ECO:0007669"/>
    <property type="project" value="UniProtKB-KW"/>
</dbReference>
<dbReference type="Pfam" id="PF02767">
    <property type="entry name" value="DNA_pol3_beta_2"/>
    <property type="match status" value="1"/>
</dbReference>
<evidence type="ECO:0000256" key="1">
    <source>
        <dbReference type="ARBA" id="ARBA00004496"/>
    </source>
</evidence>
<evidence type="ECO:0000256" key="4">
    <source>
        <dbReference type="ARBA" id="ARBA00022679"/>
    </source>
</evidence>
<evidence type="ECO:0000256" key="3">
    <source>
        <dbReference type="ARBA" id="ARBA00022490"/>
    </source>
</evidence>
<feature type="domain" description="DNA polymerase III beta sliding clamp central" evidence="10">
    <location>
        <begin position="135"/>
        <end position="250"/>
    </location>
</feature>